<dbReference type="AlphaFoldDB" id="A0A9P0F6V1"/>
<dbReference type="Gene3D" id="3.30.30.30">
    <property type="match status" value="1"/>
</dbReference>
<protein>
    <recommendedName>
        <fullName evidence="6">Heat shock protein 14</fullName>
    </recommendedName>
</protein>
<evidence type="ECO:0008006" key="6">
    <source>
        <dbReference type="Google" id="ProtNLM"/>
    </source>
</evidence>
<dbReference type="GO" id="GO:0005524">
    <property type="term" value="F:ATP binding"/>
    <property type="evidence" value="ECO:0007669"/>
    <property type="project" value="UniProtKB-KW"/>
</dbReference>
<gene>
    <name evidence="4" type="ORF">BEMITA_LOCUS10738</name>
</gene>
<evidence type="ECO:0000256" key="2">
    <source>
        <dbReference type="ARBA" id="ARBA00022741"/>
    </source>
</evidence>
<evidence type="ECO:0000313" key="4">
    <source>
        <dbReference type="EMBL" id="CAH0392194.1"/>
    </source>
</evidence>
<dbReference type="SUPFAM" id="SSF53067">
    <property type="entry name" value="Actin-like ATPase domain"/>
    <property type="match status" value="2"/>
</dbReference>
<keyword evidence="2" id="KW-0547">Nucleotide-binding</keyword>
<dbReference type="EMBL" id="OU963867">
    <property type="protein sequence ID" value="CAH0392194.1"/>
    <property type="molecule type" value="Genomic_DNA"/>
</dbReference>
<keyword evidence="3" id="KW-0067">ATP-binding</keyword>
<dbReference type="KEGG" id="btab:109036943"/>
<evidence type="ECO:0000256" key="1">
    <source>
        <dbReference type="ARBA" id="ARBA00007381"/>
    </source>
</evidence>
<proteinExistence type="inferred from homology"/>
<dbReference type="PRINTS" id="PR00301">
    <property type="entry name" value="HEATSHOCK70"/>
</dbReference>
<dbReference type="GO" id="GO:0140662">
    <property type="term" value="F:ATP-dependent protein folding chaperone"/>
    <property type="evidence" value="ECO:0007669"/>
    <property type="project" value="InterPro"/>
</dbReference>
<dbReference type="Proteomes" id="UP001152759">
    <property type="component" value="Chromosome 6"/>
</dbReference>
<dbReference type="Gene3D" id="3.30.420.40">
    <property type="match status" value="2"/>
</dbReference>
<name>A0A9P0F6V1_BEMTA</name>
<keyword evidence="5" id="KW-1185">Reference proteome</keyword>
<dbReference type="FunFam" id="3.90.640.10:FF:000021">
    <property type="entry name" value="Heat shock protein 14"/>
    <property type="match status" value="1"/>
</dbReference>
<organism evidence="4 5">
    <name type="scientific">Bemisia tabaci</name>
    <name type="common">Sweetpotato whitefly</name>
    <name type="synonym">Aleurodes tabaci</name>
    <dbReference type="NCBI Taxonomy" id="7038"/>
    <lineage>
        <taxon>Eukaryota</taxon>
        <taxon>Metazoa</taxon>
        <taxon>Ecdysozoa</taxon>
        <taxon>Arthropoda</taxon>
        <taxon>Hexapoda</taxon>
        <taxon>Insecta</taxon>
        <taxon>Pterygota</taxon>
        <taxon>Neoptera</taxon>
        <taxon>Paraneoptera</taxon>
        <taxon>Hemiptera</taxon>
        <taxon>Sternorrhyncha</taxon>
        <taxon>Aleyrodoidea</taxon>
        <taxon>Aleyrodidae</taxon>
        <taxon>Aleyrodinae</taxon>
        <taxon>Bemisia</taxon>
    </lineage>
</organism>
<sequence>MSRFTVFGIYVGNTSASIAICKEDGKVEVLANAAGERSTPAVVAVTEKEQIVGNAAKSSMITQTNAGTIITNNKLLMDLSLDESDLESIITKNPCTIIQKSNHVAYEINFGNKTKTFTPAMINTSIYSLLYNIAKSAIHGECDEICCVLVVPTYYSAESRQYIKQSAIEAGWKVLQIVNQPSVAPLAYHSFKEASPETKYICVYRVGGVSCDAAILRLRNGFIQILASETNFDIGGHELVSKLIQCFCEEMKRKYKVDPNESKRSIRKLRSAAETCIKVLSTLSSASVSVDSLFEGIDFNYQMSRARFESLIPSLFGPLDAPINDALQSAQLQATDINEVILCGEPLKTPRLQSHVKSLFPNAEVLSSINPDEVLARGAARQAGFITEFCDLHKSIPEPVTDVTFITEPITVQIQSSNNEEIVFEKFSSLPISKTVHLKDNKSEIIVTAAQSCSAESKLNGKVTIPSSKDSSDLYLDVEINAEQAIEIHLLNKEMEELQMYTMDLVAVPAS</sequence>
<reference evidence="4" key="1">
    <citation type="submission" date="2021-12" db="EMBL/GenBank/DDBJ databases">
        <authorList>
            <person name="King R."/>
        </authorList>
    </citation>
    <scope>NUCLEOTIDE SEQUENCE</scope>
</reference>
<comment type="similarity">
    <text evidence="1">Belongs to the heat shock protein 70 family.</text>
</comment>
<accession>A0A9P0F6V1</accession>
<dbReference type="Gene3D" id="3.90.640.10">
    <property type="entry name" value="Actin, Chain A, domain 4"/>
    <property type="match status" value="1"/>
</dbReference>
<evidence type="ECO:0000313" key="5">
    <source>
        <dbReference type="Proteomes" id="UP001152759"/>
    </source>
</evidence>
<evidence type="ECO:0000256" key="3">
    <source>
        <dbReference type="ARBA" id="ARBA00022840"/>
    </source>
</evidence>
<dbReference type="InterPro" id="IPR013126">
    <property type="entry name" value="Hsp_70_fam"/>
</dbReference>
<dbReference type="Pfam" id="PF00012">
    <property type="entry name" value="HSP70"/>
    <property type="match status" value="1"/>
</dbReference>
<dbReference type="InterPro" id="IPR043129">
    <property type="entry name" value="ATPase_NBD"/>
</dbReference>
<dbReference type="PANTHER" id="PTHR45639">
    <property type="entry name" value="HSC70CB, ISOFORM G-RELATED"/>
    <property type="match status" value="1"/>
</dbReference>